<dbReference type="Proteomes" id="UP000008694">
    <property type="component" value="Unassembled WGS sequence"/>
</dbReference>
<accession>D7L2U9</accession>
<dbReference type="HOGENOM" id="CLU_819772_0_0_1"/>
<reference evidence="2" key="1">
    <citation type="journal article" date="2011" name="Nat. Genet.">
        <title>The Arabidopsis lyrata genome sequence and the basis of rapid genome size change.</title>
        <authorList>
            <person name="Hu T.T."/>
            <person name="Pattyn P."/>
            <person name="Bakker E.G."/>
            <person name="Cao J."/>
            <person name="Cheng J.-F."/>
            <person name="Clark R.M."/>
            <person name="Fahlgren N."/>
            <person name="Fawcett J.A."/>
            <person name="Grimwood J."/>
            <person name="Gundlach H."/>
            <person name="Haberer G."/>
            <person name="Hollister J.D."/>
            <person name="Ossowski S."/>
            <person name="Ottilar R.P."/>
            <person name="Salamov A.A."/>
            <person name="Schneeberger K."/>
            <person name="Spannagl M."/>
            <person name="Wang X."/>
            <person name="Yang L."/>
            <person name="Nasrallah M.E."/>
            <person name="Bergelson J."/>
            <person name="Carrington J.C."/>
            <person name="Gaut B.S."/>
            <person name="Schmutz J."/>
            <person name="Mayer K.F.X."/>
            <person name="Van de Peer Y."/>
            <person name="Grigoriev I.V."/>
            <person name="Nordborg M."/>
            <person name="Weigel D."/>
            <person name="Guo Y.-L."/>
        </authorList>
    </citation>
    <scope>NUCLEOTIDE SEQUENCE [LARGE SCALE GENOMIC DNA]</scope>
    <source>
        <strain evidence="2">cv. MN47</strain>
    </source>
</reference>
<keyword evidence="2" id="KW-1185">Reference proteome</keyword>
<sequence length="339" mass="38187">MPLQYHNIELALSSPYQKTTSSDFGAVLLVFLFLPQAIRSIPCKHDISFNLKINLGSKEKLVDEMKIGRQRKRQAPLSSGVVIANLKRREAKWRYQDRGGGEAVVKEDYYFSVVVRRRIPAIPLPIYPLVTLLTTTWTQDEPFKSRGASSPISDIGLSAFLKVDRFEPSSVFLKASPHHSSLTERAPLLLALLFEPTNLSFETPESFFLSENHGTSFAPVRPVVASGATLILQRVSLYGLDTQFRQMGLNLSFTSTRPNDLIGPVTTSQPPELFAEVLATHHESTCGKMLFSSCLQLFVDLQSFYIRFLYVASMNAFFFVFQNFEFLGTPIYPCNFGFF</sequence>
<dbReference type="EMBL" id="GL348715">
    <property type="protein sequence ID" value="EFH60451.1"/>
    <property type="molecule type" value="Genomic_DNA"/>
</dbReference>
<dbReference type="Gramene" id="Al_scaffold_0003_3963">
    <property type="protein sequence ID" value="Al_scaffold_0003_3963"/>
    <property type="gene ID" value="Al_scaffold_0003_3963"/>
</dbReference>
<name>D7L2U9_ARALL</name>
<evidence type="ECO:0000313" key="1">
    <source>
        <dbReference type="EMBL" id="EFH60451.1"/>
    </source>
</evidence>
<evidence type="ECO:0000313" key="2">
    <source>
        <dbReference type="Proteomes" id="UP000008694"/>
    </source>
</evidence>
<proteinExistence type="predicted"/>
<gene>
    <name evidence="1" type="ORF">ARALYDRAFT_674766</name>
</gene>
<organism evidence="2">
    <name type="scientific">Arabidopsis lyrata subsp. lyrata</name>
    <name type="common">Lyre-leaved rock-cress</name>
    <dbReference type="NCBI Taxonomy" id="81972"/>
    <lineage>
        <taxon>Eukaryota</taxon>
        <taxon>Viridiplantae</taxon>
        <taxon>Streptophyta</taxon>
        <taxon>Embryophyta</taxon>
        <taxon>Tracheophyta</taxon>
        <taxon>Spermatophyta</taxon>
        <taxon>Magnoliopsida</taxon>
        <taxon>eudicotyledons</taxon>
        <taxon>Gunneridae</taxon>
        <taxon>Pentapetalae</taxon>
        <taxon>rosids</taxon>
        <taxon>malvids</taxon>
        <taxon>Brassicales</taxon>
        <taxon>Brassicaceae</taxon>
        <taxon>Camelineae</taxon>
        <taxon>Arabidopsis</taxon>
    </lineage>
</organism>
<protein>
    <submittedName>
        <fullName evidence="1">Predicted protein</fullName>
    </submittedName>
</protein>
<dbReference type="AlphaFoldDB" id="D7L2U9"/>